<gene>
    <name evidence="2" type="ORF">SGGMMB4_01772</name>
</gene>
<feature type="transmembrane region" description="Helical" evidence="1">
    <location>
        <begin position="156"/>
        <end position="175"/>
    </location>
</feature>
<keyword evidence="1" id="KW-1133">Transmembrane helix</keyword>
<keyword evidence="2" id="KW-0012">Acyltransferase</keyword>
<accession>A0A193QHE2</accession>
<dbReference type="EMBL" id="LN854557">
    <property type="protein sequence ID" value="CRL44592.1"/>
    <property type="molecule type" value="Genomic_DNA"/>
</dbReference>
<reference evidence="2 3" key="1">
    <citation type="submission" date="2015-05" db="EMBL/GenBank/DDBJ databases">
        <authorList>
            <person name="Goodhead I."/>
        </authorList>
    </citation>
    <scope>NUCLEOTIDE SEQUENCE [LARGE SCALE GENOMIC DNA]</scope>
    <source>
        <strain evidence="3">morsitans</strain>
    </source>
</reference>
<keyword evidence="1" id="KW-0812">Transmembrane</keyword>
<dbReference type="GO" id="GO:0016746">
    <property type="term" value="F:acyltransferase activity"/>
    <property type="evidence" value="ECO:0007669"/>
    <property type="project" value="UniProtKB-KW"/>
</dbReference>
<feature type="transmembrane region" description="Helical" evidence="1">
    <location>
        <begin position="218"/>
        <end position="238"/>
    </location>
</feature>
<dbReference type="AlphaFoldDB" id="A0A193QHE2"/>
<evidence type="ECO:0000313" key="2">
    <source>
        <dbReference type="EMBL" id="CRL44592.1"/>
    </source>
</evidence>
<feature type="transmembrane region" description="Helical" evidence="1">
    <location>
        <begin position="74"/>
        <end position="91"/>
    </location>
</feature>
<protein>
    <submittedName>
        <fullName evidence="2">Acyltransferase family protein</fullName>
    </submittedName>
</protein>
<keyword evidence="1" id="KW-0472">Membrane</keyword>
<feature type="transmembrane region" description="Helical" evidence="1">
    <location>
        <begin position="131"/>
        <end position="150"/>
    </location>
</feature>
<evidence type="ECO:0000256" key="1">
    <source>
        <dbReference type="SAM" id="Phobius"/>
    </source>
</evidence>
<name>A0A193QHE2_SODGM</name>
<evidence type="ECO:0000313" key="3">
    <source>
        <dbReference type="Proteomes" id="UP000245838"/>
    </source>
</evidence>
<proteinExistence type="predicted"/>
<sequence>MFIMIIVLYSTSIFFWSNKPSLTISDIISNVALINNLVGIKSIDAVNWTLAIEIKLYLLYTTFRSIIIKNASPFILGFGLCSICFSYLVSANENHSAITAFISDVIFINYINIGLCFYLAYSNIKGTTETIFLGVFSMASFIVLHHMIYSPPLHKLISFNYTYAIILFFIAYINLDHFKDIKIISYLAKISFPFYALHSVIGYITLRILEKEGVRYSSSLVITFLVIIILSHFINKIIDSRFTKKIARKI</sequence>
<organism evidence="2 3">
    <name type="scientific">Sodalis glossinidius (strain morsitans)</name>
    <dbReference type="NCBI Taxonomy" id="343509"/>
    <lineage>
        <taxon>Bacteria</taxon>
        <taxon>Pseudomonadati</taxon>
        <taxon>Pseudomonadota</taxon>
        <taxon>Gammaproteobacteria</taxon>
        <taxon>Enterobacterales</taxon>
        <taxon>Bruguierivoracaceae</taxon>
        <taxon>Sodalis</taxon>
    </lineage>
</organism>
<dbReference type="Proteomes" id="UP000245838">
    <property type="component" value="Chromosome sggmmb4_Chromosome"/>
</dbReference>
<feature type="transmembrane region" description="Helical" evidence="1">
    <location>
        <begin position="187"/>
        <end position="206"/>
    </location>
</feature>
<feature type="transmembrane region" description="Helical" evidence="1">
    <location>
        <begin position="97"/>
        <end position="119"/>
    </location>
</feature>
<keyword evidence="2" id="KW-0808">Transferase</keyword>